<dbReference type="Gene3D" id="1.20.970.10">
    <property type="entry name" value="Transferase, Pyrimidine Nucleoside Phosphorylase, Chain C"/>
    <property type="match status" value="1"/>
</dbReference>
<evidence type="ECO:0000256" key="2">
    <source>
        <dbReference type="ARBA" id="ARBA00022679"/>
    </source>
</evidence>
<dbReference type="InterPro" id="IPR000312">
    <property type="entry name" value="Glycosyl_Trfase_fam3"/>
</dbReference>
<dbReference type="SUPFAM" id="SSF47648">
    <property type="entry name" value="Nucleoside phosphorylase/phosphoribosyltransferase N-terminal domain"/>
    <property type="match status" value="1"/>
</dbReference>
<dbReference type="Gene3D" id="3.40.1030.10">
    <property type="entry name" value="Nucleoside phosphorylase/phosphoribosyltransferase catalytic domain"/>
    <property type="match status" value="1"/>
</dbReference>
<evidence type="ECO:0000259" key="4">
    <source>
        <dbReference type="Pfam" id="PF02885"/>
    </source>
</evidence>
<dbReference type="PANTHER" id="PTHR43285:SF2">
    <property type="entry name" value="ANTHRANILATE PHOSPHORIBOSYLTRANSFERASE"/>
    <property type="match status" value="1"/>
</dbReference>
<dbReference type="Pfam" id="PF00591">
    <property type="entry name" value="Glycos_transf_3"/>
    <property type="match status" value="1"/>
</dbReference>
<dbReference type="GO" id="GO:0000162">
    <property type="term" value="P:L-tryptophan biosynthetic process"/>
    <property type="evidence" value="ECO:0007669"/>
    <property type="project" value="InterPro"/>
</dbReference>
<dbReference type="Pfam" id="PF02885">
    <property type="entry name" value="Glycos_trans_3N"/>
    <property type="match status" value="1"/>
</dbReference>
<dbReference type="GO" id="GO:0004048">
    <property type="term" value="F:anthranilate phosphoribosyltransferase activity"/>
    <property type="evidence" value="ECO:0007669"/>
    <property type="project" value="InterPro"/>
</dbReference>
<dbReference type="InterPro" id="IPR017459">
    <property type="entry name" value="Glycosyl_Trfase_fam3_N_dom"/>
</dbReference>
<reference evidence="5" key="1">
    <citation type="submission" date="2018-05" db="EMBL/GenBank/DDBJ databases">
        <authorList>
            <person name="Lanie J.A."/>
            <person name="Ng W.-L."/>
            <person name="Kazmierczak K.M."/>
            <person name="Andrzejewski T.M."/>
            <person name="Davidsen T.M."/>
            <person name="Wayne K.J."/>
            <person name="Tettelin H."/>
            <person name="Glass J.I."/>
            <person name="Rusch D."/>
            <person name="Podicherti R."/>
            <person name="Tsui H.-C.T."/>
            <person name="Winkler M.E."/>
        </authorList>
    </citation>
    <scope>NUCLEOTIDE SEQUENCE</scope>
</reference>
<dbReference type="NCBIfam" id="TIGR01245">
    <property type="entry name" value="trpD"/>
    <property type="match status" value="1"/>
</dbReference>
<evidence type="ECO:0000256" key="1">
    <source>
        <dbReference type="ARBA" id="ARBA00022676"/>
    </source>
</evidence>
<keyword evidence="2" id="KW-0808">Transferase</keyword>
<feature type="domain" description="Glycosyl transferase family 3" evidence="3">
    <location>
        <begin position="72"/>
        <end position="231"/>
    </location>
</feature>
<evidence type="ECO:0008006" key="6">
    <source>
        <dbReference type="Google" id="ProtNLM"/>
    </source>
</evidence>
<dbReference type="GO" id="GO:0005829">
    <property type="term" value="C:cytosol"/>
    <property type="evidence" value="ECO:0007669"/>
    <property type="project" value="TreeGrafter"/>
</dbReference>
<dbReference type="AlphaFoldDB" id="A0A382QFY7"/>
<dbReference type="PANTHER" id="PTHR43285">
    <property type="entry name" value="ANTHRANILATE PHOSPHORIBOSYLTRANSFERASE"/>
    <property type="match status" value="1"/>
</dbReference>
<sequence length="232" mass="24439">MKQTIEKLLGNQSLTQEESRDVMFRIMSGEYDDAQIAGFLIALRAKGEQSAEIAGFAQAMRDKMTKIESVDDAIDMCGTGGDASGTFNISTAASFVVAGAGVPVAKHGNRSMTSKSGSADVLTALGVDITLPPEKVSECIKTIGIGFMFAPSLHPAMKYAMGARKALGTRTVFNILGPLCNPAGVDRQLMGIFEGSLTDKVAKVLQKLGSKHAMVVHGYEGLDEVSTTASTK</sequence>
<dbReference type="InterPro" id="IPR035902">
    <property type="entry name" value="Nuc_phospho_transferase"/>
</dbReference>
<gene>
    <name evidence="5" type="ORF">METZ01_LOCUS337307</name>
</gene>
<dbReference type="InterPro" id="IPR036320">
    <property type="entry name" value="Glycosyl_Trfase_fam3_N_dom_sf"/>
</dbReference>
<feature type="domain" description="Glycosyl transferase family 3 N-terminal" evidence="4">
    <location>
        <begin position="2"/>
        <end position="63"/>
    </location>
</feature>
<organism evidence="5">
    <name type="scientific">marine metagenome</name>
    <dbReference type="NCBI Taxonomy" id="408172"/>
    <lineage>
        <taxon>unclassified sequences</taxon>
        <taxon>metagenomes</taxon>
        <taxon>ecological metagenomes</taxon>
    </lineage>
</organism>
<evidence type="ECO:0000313" key="5">
    <source>
        <dbReference type="EMBL" id="SVC84453.1"/>
    </source>
</evidence>
<keyword evidence="1" id="KW-0328">Glycosyltransferase</keyword>
<name>A0A382QFY7_9ZZZZ</name>
<protein>
    <recommendedName>
        <fullName evidence="6">Glycosyl transferase family 3 domain-containing protein</fullName>
    </recommendedName>
</protein>
<proteinExistence type="predicted"/>
<dbReference type="InterPro" id="IPR005940">
    <property type="entry name" value="Anthranilate_Pribosyl_Tfrase"/>
</dbReference>
<dbReference type="EMBL" id="UINC01114264">
    <property type="protein sequence ID" value="SVC84453.1"/>
    <property type="molecule type" value="Genomic_DNA"/>
</dbReference>
<evidence type="ECO:0000259" key="3">
    <source>
        <dbReference type="Pfam" id="PF00591"/>
    </source>
</evidence>
<dbReference type="SUPFAM" id="SSF52418">
    <property type="entry name" value="Nucleoside phosphorylase/phosphoribosyltransferase catalytic domain"/>
    <property type="match status" value="1"/>
</dbReference>
<feature type="non-terminal residue" evidence="5">
    <location>
        <position position="232"/>
    </location>
</feature>
<accession>A0A382QFY7</accession>